<keyword evidence="5" id="KW-1185">Reference proteome</keyword>
<name>A0A1V4KP72_PATFA</name>
<comment type="caution">
    <text evidence="4">The sequence shown here is derived from an EMBL/GenBank/DDBJ whole genome shotgun (WGS) entry which is preliminary data.</text>
</comment>
<dbReference type="SUPFAM" id="SSF49879">
    <property type="entry name" value="SMAD/FHA domain"/>
    <property type="match status" value="1"/>
</dbReference>
<evidence type="ECO:0000256" key="1">
    <source>
        <dbReference type="SAM" id="Coils"/>
    </source>
</evidence>
<dbReference type="OrthoDB" id="687730at2759"/>
<feature type="compositionally biased region" description="Basic and acidic residues" evidence="2">
    <location>
        <begin position="982"/>
        <end position="992"/>
    </location>
</feature>
<evidence type="ECO:0000313" key="4">
    <source>
        <dbReference type="EMBL" id="OPJ86215.1"/>
    </source>
</evidence>
<dbReference type="Gene3D" id="2.60.200.20">
    <property type="match status" value="1"/>
</dbReference>
<dbReference type="InterPro" id="IPR052642">
    <property type="entry name" value="CC-FHA_domain"/>
</dbReference>
<dbReference type="EMBL" id="LSYS01002427">
    <property type="protein sequence ID" value="OPJ86215.1"/>
    <property type="molecule type" value="Genomic_DNA"/>
</dbReference>
<accession>A0A1V4KP72</accession>
<evidence type="ECO:0000313" key="5">
    <source>
        <dbReference type="Proteomes" id="UP000190648"/>
    </source>
</evidence>
<dbReference type="PROSITE" id="PS50006">
    <property type="entry name" value="FHA_DOMAIN"/>
    <property type="match status" value="1"/>
</dbReference>
<dbReference type="PANTHER" id="PTHR18853">
    <property type="entry name" value="FORKHEAD-ASSOCIATED DOMAIN-CONTAINING PROTEIN 1-RELATED"/>
    <property type="match status" value="1"/>
</dbReference>
<feature type="domain" description="FHA" evidence="3">
    <location>
        <begin position="18"/>
        <end position="69"/>
    </location>
</feature>
<feature type="compositionally biased region" description="Pro residues" evidence="2">
    <location>
        <begin position="122"/>
        <end position="144"/>
    </location>
</feature>
<evidence type="ECO:0000259" key="3">
    <source>
        <dbReference type="PROSITE" id="PS50006"/>
    </source>
</evidence>
<dbReference type="Pfam" id="PF00498">
    <property type="entry name" value="FHA"/>
    <property type="match status" value="1"/>
</dbReference>
<dbReference type="AlphaFoldDB" id="A0A1V4KP72"/>
<protein>
    <submittedName>
        <fullName evidence="4">Forkhead-associated domain-containing protein 1 isoform C</fullName>
    </submittedName>
</protein>
<gene>
    <name evidence="4" type="primary">FHAD1</name>
    <name evidence="4" type="ORF">AV530_011367</name>
</gene>
<feature type="coiled-coil region" evidence="1">
    <location>
        <begin position="400"/>
        <end position="427"/>
    </location>
</feature>
<dbReference type="STRING" id="372326.A0A1V4KP72"/>
<feature type="coiled-coil region" evidence="1">
    <location>
        <begin position="234"/>
        <end position="304"/>
    </location>
</feature>
<feature type="coiled-coil region" evidence="1">
    <location>
        <begin position="646"/>
        <end position="856"/>
    </location>
</feature>
<keyword evidence="1" id="KW-0175">Coiled coil</keyword>
<dbReference type="Proteomes" id="UP000190648">
    <property type="component" value="Unassembled WGS sequence"/>
</dbReference>
<reference evidence="4 5" key="1">
    <citation type="submission" date="2016-02" db="EMBL/GenBank/DDBJ databases">
        <title>Band-tailed pigeon sequencing and assembly.</title>
        <authorList>
            <person name="Soares A.E."/>
            <person name="Novak B.J."/>
            <person name="Rice E.S."/>
            <person name="O'Connell B."/>
            <person name="Chang D."/>
            <person name="Weber S."/>
            <person name="Shapiro B."/>
        </authorList>
    </citation>
    <scope>NUCLEOTIDE SEQUENCE [LARGE SCALE GENOMIC DNA]</scope>
    <source>
        <strain evidence="4">BTP2013</strain>
        <tissue evidence="4">Blood</tissue>
    </source>
</reference>
<feature type="region of interest" description="Disordered" evidence="2">
    <location>
        <begin position="195"/>
        <end position="216"/>
    </location>
</feature>
<dbReference type="InterPro" id="IPR008984">
    <property type="entry name" value="SMAD_FHA_dom_sf"/>
</dbReference>
<feature type="region of interest" description="Disordered" evidence="2">
    <location>
        <begin position="982"/>
        <end position="1007"/>
    </location>
</feature>
<feature type="coiled-coil region" evidence="1">
    <location>
        <begin position="341"/>
        <end position="375"/>
    </location>
</feature>
<evidence type="ECO:0000256" key="2">
    <source>
        <dbReference type="SAM" id="MobiDB-lite"/>
    </source>
</evidence>
<organism evidence="4 5">
    <name type="scientific">Patagioenas fasciata monilis</name>
    <dbReference type="NCBI Taxonomy" id="372326"/>
    <lineage>
        <taxon>Eukaryota</taxon>
        <taxon>Metazoa</taxon>
        <taxon>Chordata</taxon>
        <taxon>Craniata</taxon>
        <taxon>Vertebrata</taxon>
        <taxon>Euteleostomi</taxon>
        <taxon>Archelosauria</taxon>
        <taxon>Archosauria</taxon>
        <taxon>Dinosauria</taxon>
        <taxon>Saurischia</taxon>
        <taxon>Theropoda</taxon>
        <taxon>Coelurosauria</taxon>
        <taxon>Aves</taxon>
        <taxon>Neognathae</taxon>
        <taxon>Neoaves</taxon>
        <taxon>Columbimorphae</taxon>
        <taxon>Columbiformes</taxon>
        <taxon>Columbidae</taxon>
        <taxon>Patagioenas</taxon>
    </lineage>
</organism>
<dbReference type="InterPro" id="IPR000253">
    <property type="entry name" value="FHA_dom"/>
</dbReference>
<feature type="compositionally biased region" description="Low complexity" evidence="2">
    <location>
        <begin position="145"/>
        <end position="156"/>
    </location>
</feature>
<feature type="region of interest" description="Disordered" evidence="2">
    <location>
        <begin position="1248"/>
        <end position="1278"/>
    </location>
</feature>
<dbReference type="PANTHER" id="PTHR18853:SF7">
    <property type="entry name" value="FORKHEAD-ASSOCIATED DOMAIN-CONTAINING PROTEIN 1"/>
    <property type="match status" value="1"/>
</dbReference>
<dbReference type="SMART" id="SM00240">
    <property type="entry name" value="FHA"/>
    <property type="match status" value="1"/>
</dbReference>
<proteinExistence type="predicted"/>
<sequence length="1278" mass="142146">MRAFLKSSEGCFQLKPHTTIGRHEGSDIVLQSAGVADHQAALRFTAWDNGFVLQDFNSPHGTFVNGCQVQNAAVKVSPGDILRFGAGGASFELVVDGAAQMSYPPVKRRTAWTGQLQFVAEPKPPTPASPPHLPSLQGPHPPGSPGSWAPGAAGHVPHPPLRKRPLSAWARSVATTVPPDAFSRTSMVRPASTNISGNGASGVGGAPSPGTHDTDVLQEKGDRLVQSEKEISHLSGLETESKQKDAVIRDLQDEIAAMAKTLAQAAARNEVELSQKLLTFDRELGAKTEEIRALKEQISNLQKGSSQVFSHSLYERDLEIGRLRKEGEKLKRDHALAAGLVTSLQREIAGKEQKIQQLKDDVEKMKRESREKDHQLAVVSAKCSRIKEEMKHELGEREVIIACRNRITELECDVGRLQEEIQKCCTEQEGTRKQLAQKAKAEEELKETCARQVLQLREMGRRERLLRAELGRSKEQLESFKTRVMRACSPAAACIAGKAVTEQQVIEKVGEVCKENQQSHEREKGLQEELSSRLSKEKEVSANLEVFKKSVCELQECLRSSCSSDSLRGQLGRLEVTILDPSVSAIGVAAVEMASVLLSWLEDTEQLLASAGMDPHTSSKAMSISEGCRTCWAALGRCSIGLLAALRELLEDYQEATQRKRLLQAQLEKVQESQAALLQEHVKELEAKHEQDLQTKINQIILEKDKENKEVLESTIAKEKDKCKQSLEEEQKKTQDLESHLRSVTEVMEKKAKEREVSDCKLREAVRNLEEAATREITLQQQVLVRDEQLKTVQEENEFQRQKLEEEILEYREQIKQHSLTIVALEERLVETKQQQKKLEEENAALVEKLEGFQGDAHQSTSGTCLEASPAAEMPGCVRFRKELAAAQSILLSKEAVIAGLTRELVETRARMSDMRGELSEEQKVELERNLSQVKRQEQELNLLREKLSQMSSLVEKKDGALKAAAEELRQARADCQALRDAARETAEKTDDAPGVPGQAGEASKREPALDLADLGAKCRGLRHEETIQRQKEGLGELRERIKILEKMQPSVVMNKVSEPLMVLMKDLPEDIVQKTGLEKEPAAVSGAKLKNSKVPGSGLNGATDGAASLEMADEMDLGEKMYLDVLGALGRLLKMEELSGMQPLKHLPREGRQKAGLQRQKDLALLYDKIRHLKSCLERKEEMLKDYEANVEQLRLNQASLQRCREEMSKLDAEVYKEAEEKALLREALERTQLQLSQEKRLLRAAKLQKPGAKKPFCSGKTKAKDHATGGFKKGST</sequence>
<feature type="region of interest" description="Disordered" evidence="2">
    <location>
        <begin position="120"/>
        <end position="163"/>
    </location>
</feature>